<reference evidence="2" key="2">
    <citation type="submission" date="2015-01" db="EMBL/GenBank/DDBJ databases">
        <title>Evolutionary Origins and Diversification of the Mycorrhizal Mutualists.</title>
        <authorList>
            <consortium name="DOE Joint Genome Institute"/>
            <consortium name="Mycorrhizal Genomics Consortium"/>
            <person name="Kohler A."/>
            <person name="Kuo A."/>
            <person name="Nagy L.G."/>
            <person name="Floudas D."/>
            <person name="Copeland A."/>
            <person name="Barry K.W."/>
            <person name="Cichocki N."/>
            <person name="Veneault-Fourrey C."/>
            <person name="LaButti K."/>
            <person name="Lindquist E.A."/>
            <person name="Lipzen A."/>
            <person name="Lundell T."/>
            <person name="Morin E."/>
            <person name="Murat C."/>
            <person name="Riley R."/>
            <person name="Ohm R."/>
            <person name="Sun H."/>
            <person name="Tunlid A."/>
            <person name="Henrissat B."/>
            <person name="Grigoriev I.V."/>
            <person name="Hibbett D.S."/>
            <person name="Martin F."/>
        </authorList>
    </citation>
    <scope>NUCLEOTIDE SEQUENCE [LARGE SCALE GENOMIC DNA]</scope>
    <source>
        <strain evidence="2">Foug A</strain>
    </source>
</reference>
<keyword evidence="2" id="KW-1185">Reference proteome</keyword>
<dbReference type="AlphaFoldDB" id="A0A0C3CZH5"/>
<dbReference type="HOGENOM" id="CLU_2279129_0_0_1"/>
<accession>A0A0C3CZH5</accession>
<sequence>MGVPQWQPPCCKSRLNARGPARGSVKCKRRLNSSLACCSNLTPTGFQIASMHNDDVTGSGQLSPCIPFAIGCIEVCIYKYRSNHWHGPPQPTLRVRTLFGSA</sequence>
<dbReference type="InParanoid" id="A0A0C3CZH5"/>
<proteinExistence type="predicted"/>
<dbReference type="Proteomes" id="UP000053989">
    <property type="component" value="Unassembled WGS sequence"/>
</dbReference>
<evidence type="ECO:0000313" key="1">
    <source>
        <dbReference type="EMBL" id="KIM53955.1"/>
    </source>
</evidence>
<evidence type="ECO:0000313" key="2">
    <source>
        <dbReference type="Proteomes" id="UP000053989"/>
    </source>
</evidence>
<protein>
    <submittedName>
        <fullName evidence="1">Uncharacterized protein</fullName>
    </submittedName>
</protein>
<dbReference type="EMBL" id="KN822165">
    <property type="protein sequence ID" value="KIM53955.1"/>
    <property type="molecule type" value="Genomic_DNA"/>
</dbReference>
<gene>
    <name evidence="1" type="ORF">SCLCIDRAFT_1222368</name>
</gene>
<organism evidence="1 2">
    <name type="scientific">Scleroderma citrinum Foug A</name>
    <dbReference type="NCBI Taxonomy" id="1036808"/>
    <lineage>
        <taxon>Eukaryota</taxon>
        <taxon>Fungi</taxon>
        <taxon>Dikarya</taxon>
        <taxon>Basidiomycota</taxon>
        <taxon>Agaricomycotina</taxon>
        <taxon>Agaricomycetes</taxon>
        <taxon>Agaricomycetidae</taxon>
        <taxon>Boletales</taxon>
        <taxon>Sclerodermatineae</taxon>
        <taxon>Sclerodermataceae</taxon>
        <taxon>Scleroderma</taxon>
    </lineage>
</organism>
<reference evidence="1 2" key="1">
    <citation type="submission" date="2014-04" db="EMBL/GenBank/DDBJ databases">
        <authorList>
            <consortium name="DOE Joint Genome Institute"/>
            <person name="Kuo A."/>
            <person name="Kohler A."/>
            <person name="Nagy L.G."/>
            <person name="Floudas D."/>
            <person name="Copeland A."/>
            <person name="Barry K.W."/>
            <person name="Cichocki N."/>
            <person name="Veneault-Fourrey C."/>
            <person name="LaButti K."/>
            <person name="Lindquist E.A."/>
            <person name="Lipzen A."/>
            <person name="Lundell T."/>
            <person name="Morin E."/>
            <person name="Murat C."/>
            <person name="Sun H."/>
            <person name="Tunlid A."/>
            <person name="Henrissat B."/>
            <person name="Grigoriev I.V."/>
            <person name="Hibbett D.S."/>
            <person name="Martin F."/>
            <person name="Nordberg H.P."/>
            <person name="Cantor M.N."/>
            <person name="Hua S.X."/>
        </authorList>
    </citation>
    <scope>NUCLEOTIDE SEQUENCE [LARGE SCALE GENOMIC DNA]</scope>
    <source>
        <strain evidence="1 2">Foug A</strain>
    </source>
</reference>
<name>A0A0C3CZH5_9AGAM</name>